<evidence type="ECO:0000313" key="4">
    <source>
        <dbReference type="Proteomes" id="UP000007879"/>
    </source>
</evidence>
<proteinExistence type="predicted"/>
<dbReference type="AlphaFoldDB" id="A0A1X7V6D9"/>
<evidence type="ECO:0000313" key="3">
    <source>
        <dbReference type="EnsemblMetazoa" id="Aqu2.1.35563_001"/>
    </source>
</evidence>
<dbReference type="EnsemblMetazoa" id="XM_011404783.2">
    <property type="protein sequence ID" value="XP_011403085.1"/>
    <property type="gene ID" value="LOC105312271"/>
</dbReference>
<keyword evidence="2" id="KW-0472">Membrane</keyword>
<dbReference type="KEGG" id="aqu:105312271"/>
<sequence>MAAPSVSGSVLIKRHYAELVEAIVNPTQLANAFYSKGLINQSSRMDAALQGKNSLERASKLLSDVERVIKASPQKFEIFLSVLKEQLTTDTLIKEIERQYNGEMTSTPPLTDESDTTTVRARKGDAKREGGAGTTPTQHTGIEETGNEEISYWPAVKGIGAVMVVSLIIWFICMFVYSMPVVKDQLDKTADEALYSTIPTGSCHKLSDPKLAFEELHTEISNSKALGIHLKLPRVKLEIIERENRSEIEKLIDVLHACHEQDLCPCWEDIVSAVSKYGNMRKAKEIENKYIINGNKN</sequence>
<feature type="transmembrane region" description="Helical" evidence="2">
    <location>
        <begin position="158"/>
        <end position="178"/>
    </location>
</feature>
<name>A0A1X7V6D9_AMPQE</name>
<keyword evidence="2" id="KW-0812">Transmembrane</keyword>
<protein>
    <recommendedName>
        <fullName evidence="5">CARD domain-containing protein</fullName>
    </recommendedName>
</protein>
<evidence type="ECO:0000256" key="2">
    <source>
        <dbReference type="SAM" id="Phobius"/>
    </source>
</evidence>
<organism evidence="3">
    <name type="scientific">Amphimedon queenslandica</name>
    <name type="common">Sponge</name>
    <dbReference type="NCBI Taxonomy" id="400682"/>
    <lineage>
        <taxon>Eukaryota</taxon>
        <taxon>Metazoa</taxon>
        <taxon>Porifera</taxon>
        <taxon>Demospongiae</taxon>
        <taxon>Heteroscleromorpha</taxon>
        <taxon>Haplosclerida</taxon>
        <taxon>Niphatidae</taxon>
        <taxon>Amphimedon</taxon>
    </lineage>
</organism>
<dbReference type="Gene3D" id="1.10.533.10">
    <property type="entry name" value="Death Domain, Fas"/>
    <property type="match status" value="1"/>
</dbReference>
<dbReference type="InterPro" id="IPR011029">
    <property type="entry name" value="DEATH-like_dom_sf"/>
</dbReference>
<keyword evidence="2" id="KW-1133">Transmembrane helix</keyword>
<dbReference type="Proteomes" id="UP000007879">
    <property type="component" value="Unassembled WGS sequence"/>
</dbReference>
<keyword evidence="4" id="KW-1185">Reference proteome</keyword>
<gene>
    <name evidence="3" type="primary">105312271</name>
</gene>
<reference evidence="3" key="2">
    <citation type="submission" date="2017-05" db="UniProtKB">
        <authorList>
            <consortium name="EnsemblMetazoa"/>
        </authorList>
    </citation>
    <scope>IDENTIFICATION</scope>
</reference>
<evidence type="ECO:0008006" key="5">
    <source>
        <dbReference type="Google" id="ProtNLM"/>
    </source>
</evidence>
<dbReference type="InParanoid" id="A0A1X7V6D9"/>
<dbReference type="EnsemblMetazoa" id="Aqu2.1.35563_001">
    <property type="protein sequence ID" value="Aqu2.1.35563_001"/>
    <property type="gene ID" value="Aqu2.1.35563"/>
</dbReference>
<feature type="region of interest" description="Disordered" evidence="1">
    <location>
        <begin position="103"/>
        <end position="141"/>
    </location>
</feature>
<evidence type="ECO:0000256" key="1">
    <source>
        <dbReference type="SAM" id="MobiDB-lite"/>
    </source>
</evidence>
<reference evidence="4" key="1">
    <citation type="journal article" date="2010" name="Nature">
        <title>The Amphimedon queenslandica genome and the evolution of animal complexity.</title>
        <authorList>
            <person name="Srivastava M."/>
            <person name="Simakov O."/>
            <person name="Chapman J."/>
            <person name="Fahey B."/>
            <person name="Gauthier M.E."/>
            <person name="Mitros T."/>
            <person name="Richards G.S."/>
            <person name="Conaco C."/>
            <person name="Dacre M."/>
            <person name="Hellsten U."/>
            <person name="Larroux C."/>
            <person name="Putnam N.H."/>
            <person name="Stanke M."/>
            <person name="Adamska M."/>
            <person name="Darling A."/>
            <person name="Degnan S.M."/>
            <person name="Oakley T.H."/>
            <person name="Plachetzki D.C."/>
            <person name="Zhai Y."/>
            <person name="Adamski M."/>
            <person name="Calcino A."/>
            <person name="Cummins S.F."/>
            <person name="Goodstein D.M."/>
            <person name="Harris C."/>
            <person name="Jackson D.J."/>
            <person name="Leys S.P."/>
            <person name="Shu S."/>
            <person name="Woodcroft B.J."/>
            <person name="Vervoort M."/>
            <person name="Kosik K.S."/>
            <person name="Manning G."/>
            <person name="Degnan B.M."/>
            <person name="Rokhsar D.S."/>
        </authorList>
    </citation>
    <scope>NUCLEOTIDE SEQUENCE [LARGE SCALE GENOMIC DNA]</scope>
</reference>
<accession>A0A1X7V6D9</accession>